<feature type="chain" id="PRO_5004888458" description="Fam-a protein" evidence="2">
    <location>
        <begin position="20"/>
        <end position="427"/>
    </location>
</feature>
<dbReference type="AlphaFoldDB" id="W7AWZ5"/>
<dbReference type="InterPro" id="IPR006486">
    <property type="entry name" value="PYST_A"/>
</dbReference>
<dbReference type="EMBL" id="KI965396">
    <property type="protein sequence ID" value="EUD73119.1"/>
    <property type="molecule type" value="Genomic_DNA"/>
</dbReference>
<name>W7AWZ5_PLAVN</name>
<organism evidence="3 4">
    <name type="scientific">Plasmodium vinckei petteri</name>
    <dbReference type="NCBI Taxonomy" id="138298"/>
    <lineage>
        <taxon>Eukaryota</taxon>
        <taxon>Sar</taxon>
        <taxon>Alveolata</taxon>
        <taxon>Apicomplexa</taxon>
        <taxon>Aconoidasida</taxon>
        <taxon>Haemosporida</taxon>
        <taxon>Plasmodiidae</taxon>
        <taxon>Plasmodium</taxon>
        <taxon>Plasmodium (Vinckeia)</taxon>
    </lineage>
</organism>
<evidence type="ECO:0008006" key="5">
    <source>
        <dbReference type="Google" id="ProtNLM"/>
    </source>
</evidence>
<dbReference type="SUPFAM" id="SSF55961">
    <property type="entry name" value="Bet v1-like"/>
    <property type="match status" value="1"/>
</dbReference>
<evidence type="ECO:0000256" key="1">
    <source>
        <dbReference type="SAM" id="MobiDB-lite"/>
    </source>
</evidence>
<feature type="region of interest" description="Disordered" evidence="1">
    <location>
        <begin position="146"/>
        <end position="176"/>
    </location>
</feature>
<feature type="signal peptide" evidence="2">
    <location>
        <begin position="1"/>
        <end position="19"/>
    </location>
</feature>
<dbReference type="NCBIfam" id="TIGR01599">
    <property type="entry name" value="PYST-A"/>
    <property type="match status" value="1"/>
</dbReference>
<sequence>MKAIPLGLIFSIIFSIVLSENSSDSESSTGCFPFCRKKTKKIRKTADEPVKVKEKKPFDPDLPNLKFIDEFDPIILEVYKGRQSMLNEPFISETDGTTVDKVTGFLRRENESIKKGWYIRPYEEDYEHMIKVNFIPLKDNYQYNQKNAHKQGGAPPPVPKASGKQELPEEPKLSTINEDDACALHDDAKLDEEVESFLEDEENYEIYEKNKHLLCTNPEEIKQAEKLMDEAVTHLEHHATSEDGYELCGNYPNISMSHYKKKHESHTDVIKVNLKYNNSNKYNKIINKIWKHDISSFLFKGIVKRKIARVYNPKVVIIQQRCKDSIFGRWKYFYALAKKAQISKDKTIIVMTSANINDHYPSNKEYKNTIIESANLFKIDIDSEKDIRKGKLKKTFVNIAGVLIEKKDKYIDINYVESVSDIQILTT</sequence>
<proteinExistence type="predicted"/>
<dbReference type="Pfam" id="PF07418">
    <property type="entry name" value="PCEMA1"/>
    <property type="match status" value="1"/>
</dbReference>
<keyword evidence="2" id="KW-0732">Signal</keyword>
<reference evidence="3 4" key="1">
    <citation type="submission" date="2013-02" db="EMBL/GenBank/DDBJ databases">
        <title>The Genome Sequence of Plasmodium vinckei petteri CR.</title>
        <authorList>
            <consortium name="The Broad Institute Genome Sequencing Platform"/>
            <consortium name="The Broad Institute Genome Sequencing Center for Infectious Disease"/>
            <person name="Neafsey D."/>
            <person name="Cheeseman I."/>
            <person name="Volkman S."/>
            <person name="Adams J."/>
            <person name="Walker B."/>
            <person name="Young S.K."/>
            <person name="Zeng Q."/>
            <person name="Gargeya S."/>
            <person name="Fitzgerald M."/>
            <person name="Haas B."/>
            <person name="Abouelleil A."/>
            <person name="Alvarado L."/>
            <person name="Arachchi H.M."/>
            <person name="Berlin A.M."/>
            <person name="Chapman S.B."/>
            <person name="Dewar J."/>
            <person name="Goldberg J."/>
            <person name="Griggs A."/>
            <person name="Gujja S."/>
            <person name="Hansen M."/>
            <person name="Howarth C."/>
            <person name="Imamovic A."/>
            <person name="Larimer J."/>
            <person name="McCowan C."/>
            <person name="Murphy C."/>
            <person name="Neiman D."/>
            <person name="Pearson M."/>
            <person name="Priest M."/>
            <person name="Roberts A."/>
            <person name="Saif S."/>
            <person name="Shea T."/>
            <person name="Sisk P."/>
            <person name="Sykes S."/>
            <person name="Wortman J."/>
            <person name="Nusbaum C."/>
            <person name="Birren B."/>
        </authorList>
    </citation>
    <scope>NUCLEOTIDE SEQUENCE [LARGE SCALE GENOMIC DNA]</scope>
    <source>
        <strain evidence="3 4">CR</strain>
    </source>
</reference>
<evidence type="ECO:0000313" key="3">
    <source>
        <dbReference type="EMBL" id="EUD73119.1"/>
    </source>
</evidence>
<dbReference type="Proteomes" id="UP000030659">
    <property type="component" value="Unassembled WGS sequence"/>
</dbReference>
<evidence type="ECO:0000256" key="2">
    <source>
        <dbReference type="SAM" id="SignalP"/>
    </source>
</evidence>
<gene>
    <name evidence="3" type="ORF">YYG_01154</name>
</gene>
<protein>
    <recommendedName>
        <fullName evidence="5">Fam-a protein</fullName>
    </recommendedName>
</protein>
<accession>W7AWZ5</accession>
<dbReference type="InterPro" id="IPR010882">
    <property type="entry name" value="PCEMA1"/>
</dbReference>
<evidence type="ECO:0000313" key="4">
    <source>
        <dbReference type="Proteomes" id="UP000030659"/>
    </source>
</evidence>